<keyword evidence="3 6" id="KW-0812">Transmembrane</keyword>
<dbReference type="GO" id="GO:0055085">
    <property type="term" value="P:transmembrane transport"/>
    <property type="evidence" value="ECO:0007669"/>
    <property type="project" value="TreeGrafter"/>
</dbReference>
<dbReference type="GO" id="GO:0016020">
    <property type="term" value="C:membrane"/>
    <property type="evidence" value="ECO:0007669"/>
    <property type="project" value="UniProtKB-SubCell"/>
</dbReference>
<accession>A0A9J6P4F6</accession>
<feature type="transmembrane region" description="Helical" evidence="6">
    <location>
        <begin position="292"/>
        <end position="314"/>
    </location>
</feature>
<reference evidence="7" key="1">
    <citation type="journal article" date="2021" name="mSystems">
        <title>Bacteria and Archaea Synergistically Convert Glycine Betaine to Biogenic Methane in the Formosa Cold Seep of the South China Sea.</title>
        <authorList>
            <person name="Li L."/>
            <person name="Zhang W."/>
            <person name="Zhang S."/>
            <person name="Song L."/>
            <person name="Sun Q."/>
            <person name="Zhang H."/>
            <person name="Xiang H."/>
            <person name="Dong X."/>
        </authorList>
    </citation>
    <scope>NUCLEOTIDE SEQUENCE</scope>
    <source>
        <strain evidence="7">ZWT</strain>
    </source>
</reference>
<evidence type="ECO:0000256" key="2">
    <source>
        <dbReference type="ARBA" id="ARBA00009773"/>
    </source>
</evidence>
<feature type="transmembrane region" description="Helical" evidence="6">
    <location>
        <begin position="252"/>
        <end position="272"/>
    </location>
</feature>
<protein>
    <submittedName>
        <fullName evidence="7">AI-2E family transporter</fullName>
    </submittedName>
</protein>
<comment type="subcellular location">
    <subcellularLocation>
        <location evidence="1">Membrane</location>
        <topology evidence="1">Multi-pass membrane protein</topology>
    </subcellularLocation>
</comment>
<comment type="similarity">
    <text evidence="2">Belongs to the autoinducer-2 exporter (AI-2E) (TC 2.A.86) family.</text>
</comment>
<gene>
    <name evidence="7" type="ORF">KDK92_15350</name>
</gene>
<feature type="transmembrane region" description="Helical" evidence="6">
    <location>
        <begin position="139"/>
        <end position="158"/>
    </location>
</feature>
<sequence>MNKRRRVFIEVIVLFGIFALGAVFINHFFKPMILFLILLIMAIPIDGLLKKKLTNANIRATILILIINTIVVLLIIFIGGFFYNKIIYILRCGAVNVVNNIKILLLNLENNIKYEELMTKLYSQLTNLSGMILTKGATYTTNSLSTYIFANIMLFFALKDKESIIKVIRSLMGHESLNFFTRKLNEFRAYFKIQLMLVGFSALQITLGFMVLGINDFLSYGIICGILDILPIVGMLLVFIPLILINLYYKKYVLVIGLGILYLYISITREILQTKFASSSLNIHPLMLFISVYMGYQIQGFTGSLMLLFCAITIKEWIKGYNIQEYDGGRI</sequence>
<evidence type="ECO:0000256" key="5">
    <source>
        <dbReference type="ARBA" id="ARBA00023136"/>
    </source>
</evidence>
<reference evidence="7" key="2">
    <citation type="submission" date="2021-04" db="EMBL/GenBank/DDBJ databases">
        <authorList>
            <person name="Dong X."/>
        </authorList>
    </citation>
    <scope>NUCLEOTIDE SEQUENCE</scope>
    <source>
        <strain evidence="7">ZWT</strain>
    </source>
</reference>
<feature type="transmembrane region" description="Helical" evidence="6">
    <location>
        <begin position="31"/>
        <end position="49"/>
    </location>
</feature>
<dbReference type="InterPro" id="IPR002549">
    <property type="entry name" value="AI-2E-like"/>
</dbReference>
<proteinExistence type="inferred from homology"/>
<evidence type="ECO:0000256" key="6">
    <source>
        <dbReference type="SAM" id="Phobius"/>
    </source>
</evidence>
<dbReference type="PANTHER" id="PTHR21716">
    <property type="entry name" value="TRANSMEMBRANE PROTEIN"/>
    <property type="match status" value="1"/>
</dbReference>
<dbReference type="RefSeq" id="WP_250860213.1">
    <property type="nucleotide sequence ID" value="NZ_JAGSOJ010000003.1"/>
</dbReference>
<dbReference type="Proteomes" id="UP001056429">
    <property type="component" value="Unassembled WGS sequence"/>
</dbReference>
<keyword evidence="8" id="KW-1185">Reference proteome</keyword>
<feature type="transmembrane region" description="Helical" evidence="6">
    <location>
        <begin position="7"/>
        <end position="25"/>
    </location>
</feature>
<feature type="transmembrane region" description="Helical" evidence="6">
    <location>
        <begin position="61"/>
        <end position="83"/>
    </location>
</feature>
<dbReference type="EMBL" id="JAGSOJ010000003">
    <property type="protein sequence ID" value="MCM1991108.1"/>
    <property type="molecule type" value="Genomic_DNA"/>
</dbReference>
<keyword evidence="4 6" id="KW-1133">Transmembrane helix</keyword>
<evidence type="ECO:0000256" key="4">
    <source>
        <dbReference type="ARBA" id="ARBA00022989"/>
    </source>
</evidence>
<feature type="transmembrane region" description="Helical" evidence="6">
    <location>
        <begin position="220"/>
        <end position="245"/>
    </location>
</feature>
<evidence type="ECO:0000313" key="7">
    <source>
        <dbReference type="EMBL" id="MCM1991108.1"/>
    </source>
</evidence>
<dbReference type="PANTHER" id="PTHR21716:SF68">
    <property type="entry name" value="TRANSPORT PROTEIN YTVI-RELATED"/>
    <property type="match status" value="1"/>
</dbReference>
<keyword evidence="5 6" id="KW-0472">Membrane</keyword>
<evidence type="ECO:0000256" key="1">
    <source>
        <dbReference type="ARBA" id="ARBA00004141"/>
    </source>
</evidence>
<dbReference type="Pfam" id="PF01594">
    <property type="entry name" value="AI-2E_transport"/>
    <property type="match status" value="1"/>
</dbReference>
<comment type="caution">
    <text evidence="7">The sequence shown here is derived from an EMBL/GenBank/DDBJ whole genome shotgun (WGS) entry which is preliminary data.</text>
</comment>
<name>A0A9J6P4F6_9CLOT</name>
<dbReference type="AlphaFoldDB" id="A0A9J6P4F6"/>
<organism evidence="7 8">
    <name type="scientific">Oceanirhabdus seepicola</name>
    <dbReference type="NCBI Taxonomy" id="2828781"/>
    <lineage>
        <taxon>Bacteria</taxon>
        <taxon>Bacillati</taxon>
        <taxon>Bacillota</taxon>
        <taxon>Clostridia</taxon>
        <taxon>Eubacteriales</taxon>
        <taxon>Clostridiaceae</taxon>
        <taxon>Oceanirhabdus</taxon>
    </lineage>
</organism>
<evidence type="ECO:0000313" key="8">
    <source>
        <dbReference type="Proteomes" id="UP001056429"/>
    </source>
</evidence>
<feature type="transmembrane region" description="Helical" evidence="6">
    <location>
        <begin position="193"/>
        <end position="214"/>
    </location>
</feature>
<evidence type="ECO:0000256" key="3">
    <source>
        <dbReference type="ARBA" id="ARBA00022692"/>
    </source>
</evidence>